<protein>
    <submittedName>
        <fullName evidence="2">Uncharacterized protein</fullName>
    </submittedName>
</protein>
<dbReference type="EMBL" id="JAIFRP010000011">
    <property type="protein sequence ID" value="KAK2586733.1"/>
    <property type="molecule type" value="Genomic_DNA"/>
</dbReference>
<dbReference type="AlphaFoldDB" id="A0AAD9RWG5"/>
<organism evidence="2 3">
    <name type="scientific">Odynerus spinipes</name>
    <dbReference type="NCBI Taxonomy" id="1348599"/>
    <lineage>
        <taxon>Eukaryota</taxon>
        <taxon>Metazoa</taxon>
        <taxon>Ecdysozoa</taxon>
        <taxon>Arthropoda</taxon>
        <taxon>Hexapoda</taxon>
        <taxon>Insecta</taxon>
        <taxon>Pterygota</taxon>
        <taxon>Neoptera</taxon>
        <taxon>Endopterygota</taxon>
        <taxon>Hymenoptera</taxon>
        <taxon>Apocrita</taxon>
        <taxon>Aculeata</taxon>
        <taxon>Vespoidea</taxon>
        <taxon>Vespidae</taxon>
        <taxon>Eumeninae</taxon>
        <taxon>Odynerus</taxon>
    </lineage>
</organism>
<feature type="compositionally biased region" description="Basic and acidic residues" evidence="1">
    <location>
        <begin position="11"/>
        <end position="22"/>
    </location>
</feature>
<keyword evidence="3" id="KW-1185">Reference proteome</keyword>
<evidence type="ECO:0000313" key="3">
    <source>
        <dbReference type="Proteomes" id="UP001258017"/>
    </source>
</evidence>
<name>A0AAD9RWG5_9HYME</name>
<proteinExistence type="predicted"/>
<reference evidence="2" key="2">
    <citation type="journal article" date="2023" name="Commun. Biol.">
        <title>Intrasexual cuticular hydrocarbon dimorphism in a wasp sheds light on hydrocarbon biosynthesis genes in Hymenoptera.</title>
        <authorList>
            <person name="Moris V.C."/>
            <person name="Podsiadlowski L."/>
            <person name="Martin S."/>
            <person name="Oeyen J.P."/>
            <person name="Donath A."/>
            <person name="Petersen M."/>
            <person name="Wilbrandt J."/>
            <person name="Misof B."/>
            <person name="Liedtke D."/>
            <person name="Thamm M."/>
            <person name="Scheiner R."/>
            <person name="Schmitt T."/>
            <person name="Niehuis O."/>
        </authorList>
    </citation>
    <scope>NUCLEOTIDE SEQUENCE</scope>
    <source>
        <strain evidence="2">GBR_01_08_01A</strain>
    </source>
</reference>
<comment type="caution">
    <text evidence="2">The sequence shown here is derived from an EMBL/GenBank/DDBJ whole genome shotgun (WGS) entry which is preliminary data.</text>
</comment>
<feature type="region of interest" description="Disordered" evidence="1">
    <location>
        <begin position="1"/>
        <end position="28"/>
    </location>
</feature>
<reference evidence="2" key="1">
    <citation type="submission" date="2021-08" db="EMBL/GenBank/DDBJ databases">
        <authorList>
            <person name="Misof B."/>
            <person name="Oliver O."/>
            <person name="Podsiadlowski L."/>
            <person name="Donath A."/>
            <person name="Peters R."/>
            <person name="Mayer C."/>
            <person name="Rust J."/>
            <person name="Gunkel S."/>
            <person name="Lesny P."/>
            <person name="Martin S."/>
            <person name="Oeyen J.P."/>
            <person name="Petersen M."/>
            <person name="Panagiotis P."/>
            <person name="Wilbrandt J."/>
            <person name="Tanja T."/>
        </authorList>
    </citation>
    <scope>NUCLEOTIDE SEQUENCE</scope>
    <source>
        <strain evidence="2">GBR_01_08_01A</strain>
        <tissue evidence="2">Thorax + abdomen</tissue>
    </source>
</reference>
<sequence>MGKGGILSSAERVELDRTPTKEKRNKRSTRWRRLGVVATDSYKVIRQAAGTRFVVDHSSIFGEKLAIVKTIQRVRCRRYEGRHEKQCERIVVETFRNTGGG</sequence>
<dbReference type="Proteomes" id="UP001258017">
    <property type="component" value="Unassembled WGS sequence"/>
</dbReference>
<evidence type="ECO:0000256" key="1">
    <source>
        <dbReference type="SAM" id="MobiDB-lite"/>
    </source>
</evidence>
<gene>
    <name evidence="2" type="ORF">KPH14_011768</name>
</gene>
<evidence type="ECO:0000313" key="2">
    <source>
        <dbReference type="EMBL" id="KAK2586733.1"/>
    </source>
</evidence>
<accession>A0AAD9RWG5</accession>